<evidence type="ECO:0000313" key="3">
    <source>
        <dbReference type="EMBL" id="GAX80102.1"/>
    </source>
</evidence>
<gene>
    <name evidence="3" type="ORF">CEUSTIGMA_g7540.t1</name>
</gene>
<keyword evidence="1" id="KW-0560">Oxidoreductase</keyword>
<dbReference type="CDD" id="cd05327">
    <property type="entry name" value="retinol-DH_like_SDR_c_like"/>
    <property type="match status" value="1"/>
</dbReference>
<dbReference type="PRINTS" id="PR00081">
    <property type="entry name" value="GDHRDH"/>
</dbReference>
<comment type="caution">
    <text evidence="3">The sequence shown here is derived from an EMBL/GenBank/DDBJ whole genome shotgun (WGS) entry which is preliminary data.</text>
</comment>
<dbReference type="InterPro" id="IPR036291">
    <property type="entry name" value="NAD(P)-bd_dom_sf"/>
</dbReference>
<dbReference type="AlphaFoldDB" id="A0A250XB51"/>
<dbReference type="InterPro" id="IPR002347">
    <property type="entry name" value="SDR_fam"/>
</dbReference>
<comment type="similarity">
    <text evidence="2">Belongs to the short-chain dehydrogenases/reductases (SDR) family.</text>
</comment>
<evidence type="ECO:0008006" key="5">
    <source>
        <dbReference type="Google" id="ProtNLM"/>
    </source>
</evidence>
<evidence type="ECO:0000256" key="1">
    <source>
        <dbReference type="ARBA" id="ARBA00023002"/>
    </source>
</evidence>
<sequence>MEDLFCIVSGGNSGIGKEISRGLLEKGAKVVLACRNMDSCELVRSELLASTGRSQSSCSCAQVDLEDLQSIRDFAVRQKKDLKSARRKLDVLINNAGVMSLPDGPDGEDRTLLANHFGPFLLTNLMIPTMSTGSRIVNVSSRAHYQGSLHFDDSENLCNHPRWWFAKYSRSKLANVSFTLELQRRLQPKGITAYATSPGPVNTSLFRNFPWYTQWVLRPLTSALFRTPKQGAQSTLYAALSPELSGKNVLFIHDDCPMEASESARDRSTAQRLWRASEKRVELGKYPEDEGCLLSEPS</sequence>
<dbReference type="Proteomes" id="UP000232323">
    <property type="component" value="Unassembled WGS sequence"/>
</dbReference>
<dbReference type="PRINTS" id="PR00080">
    <property type="entry name" value="SDRFAMILY"/>
</dbReference>
<dbReference type="PANTHER" id="PTHR43157:SF31">
    <property type="entry name" value="PHOSPHATIDYLINOSITOL-GLYCAN BIOSYNTHESIS CLASS F PROTEIN"/>
    <property type="match status" value="1"/>
</dbReference>
<evidence type="ECO:0000256" key="2">
    <source>
        <dbReference type="RuleBase" id="RU000363"/>
    </source>
</evidence>
<name>A0A250XB51_9CHLO</name>
<evidence type="ECO:0000313" key="4">
    <source>
        <dbReference type="Proteomes" id="UP000232323"/>
    </source>
</evidence>
<proteinExistence type="inferred from homology"/>
<dbReference type="Pfam" id="PF00106">
    <property type="entry name" value="adh_short"/>
    <property type="match status" value="2"/>
</dbReference>
<dbReference type="STRING" id="1157962.A0A250XB51"/>
<dbReference type="EMBL" id="BEGY01000048">
    <property type="protein sequence ID" value="GAX80102.1"/>
    <property type="molecule type" value="Genomic_DNA"/>
</dbReference>
<dbReference type="PANTHER" id="PTHR43157">
    <property type="entry name" value="PHOSPHATIDYLINOSITOL-GLYCAN BIOSYNTHESIS CLASS F PROTEIN-RELATED"/>
    <property type="match status" value="1"/>
</dbReference>
<reference evidence="3 4" key="1">
    <citation type="submission" date="2017-08" db="EMBL/GenBank/DDBJ databases">
        <title>Acidophilic green algal genome provides insights into adaptation to an acidic environment.</title>
        <authorList>
            <person name="Hirooka S."/>
            <person name="Hirose Y."/>
            <person name="Kanesaki Y."/>
            <person name="Higuchi S."/>
            <person name="Fujiwara T."/>
            <person name="Onuma R."/>
            <person name="Era A."/>
            <person name="Ohbayashi R."/>
            <person name="Uzuka A."/>
            <person name="Nozaki H."/>
            <person name="Yoshikawa H."/>
            <person name="Miyagishima S.Y."/>
        </authorList>
    </citation>
    <scope>NUCLEOTIDE SEQUENCE [LARGE SCALE GENOMIC DNA]</scope>
    <source>
        <strain evidence="3 4">NIES-2499</strain>
    </source>
</reference>
<dbReference type="OrthoDB" id="191139at2759"/>
<dbReference type="GO" id="GO:0016491">
    <property type="term" value="F:oxidoreductase activity"/>
    <property type="evidence" value="ECO:0007669"/>
    <property type="project" value="UniProtKB-KW"/>
</dbReference>
<organism evidence="3 4">
    <name type="scientific">Chlamydomonas eustigma</name>
    <dbReference type="NCBI Taxonomy" id="1157962"/>
    <lineage>
        <taxon>Eukaryota</taxon>
        <taxon>Viridiplantae</taxon>
        <taxon>Chlorophyta</taxon>
        <taxon>core chlorophytes</taxon>
        <taxon>Chlorophyceae</taxon>
        <taxon>CS clade</taxon>
        <taxon>Chlamydomonadales</taxon>
        <taxon>Chlamydomonadaceae</taxon>
        <taxon>Chlamydomonas</taxon>
    </lineage>
</organism>
<dbReference type="Gene3D" id="3.40.50.720">
    <property type="entry name" value="NAD(P)-binding Rossmann-like Domain"/>
    <property type="match status" value="1"/>
</dbReference>
<protein>
    <recommendedName>
        <fullName evidence="5">Short-chain dehydrogenase</fullName>
    </recommendedName>
</protein>
<dbReference type="SUPFAM" id="SSF51735">
    <property type="entry name" value="NAD(P)-binding Rossmann-fold domains"/>
    <property type="match status" value="1"/>
</dbReference>
<accession>A0A250XB51</accession>
<keyword evidence="4" id="KW-1185">Reference proteome</keyword>